<dbReference type="NCBIfam" id="TIGR04274">
    <property type="entry name" value="hypoxanDNAglyco"/>
    <property type="match status" value="1"/>
</dbReference>
<dbReference type="AlphaFoldDB" id="A0A0G3G375"/>
<dbReference type="SMART" id="SM00986">
    <property type="entry name" value="UDG"/>
    <property type="match status" value="1"/>
</dbReference>
<dbReference type="InterPro" id="IPR026353">
    <property type="entry name" value="Hypoxan-DNA_Glyclase"/>
</dbReference>
<proteinExistence type="predicted"/>
<dbReference type="CDD" id="cd10032">
    <property type="entry name" value="UDG-F6_HDG"/>
    <property type="match status" value="1"/>
</dbReference>
<dbReference type="Proteomes" id="UP000064201">
    <property type="component" value="Chromosome"/>
</dbReference>
<accession>A0A0G3G375</accession>
<organism evidence="2 3">
    <name type="scientific">Thioalkalivibrio versutus</name>
    <dbReference type="NCBI Taxonomy" id="106634"/>
    <lineage>
        <taxon>Bacteria</taxon>
        <taxon>Pseudomonadati</taxon>
        <taxon>Pseudomonadota</taxon>
        <taxon>Gammaproteobacteria</taxon>
        <taxon>Chromatiales</taxon>
        <taxon>Ectothiorhodospiraceae</taxon>
        <taxon>Thioalkalivibrio</taxon>
    </lineage>
</organism>
<dbReference type="KEGG" id="tvr:TVD_00775"/>
<dbReference type="RefSeq" id="WP_047250550.1">
    <property type="nucleotide sequence ID" value="NZ_CP011367.1"/>
</dbReference>
<reference evidence="2 3" key="1">
    <citation type="submission" date="2015-04" db="EMBL/GenBank/DDBJ databases">
        <title>Complete Sequence for the Genome of the Thioalkalivibrio versutus D301.</title>
        <authorList>
            <person name="Mu T."/>
            <person name="Zhou J."/>
            <person name="Xu X."/>
        </authorList>
    </citation>
    <scope>NUCLEOTIDE SEQUENCE [LARGE SCALE GENOMIC DNA]</scope>
    <source>
        <strain evidence="2 3">D301</strain>
    </source>
</reference>
<dbReference type="SUPFAM" id="SSF52141">
    <property type="entry name" value="Uracil-DNA glycosylase-like"/>
    <property type="match status" value="1"/>
</dbReference>
<dbReference type="Pfam" id="PF03167">
    <property type="entry name" value="UDG"/>
    <property type="match status" value="1"/>
</dbReference>
<keyword evidence="3" id="KW-1185">Reference proteome</keyword>
<sequence length="170" mass="18747">MTAVAPTLEAFPPILRADTRLIVLGSFPGVASLEAQAYYAHPRNQFWPIVGQILGEPFPEMDYPERIERLLDHGVGLWDVYAACSREGSLDSAIRAPVPNDLARLTREAPDLRVIIHNGAESARRIRETRALGVEALRLPSTSPANARLSLTEKLEPWRNAFASAGLPRD</sequence>
<dbReference type="Gene3D" id="3.40.470.10">
    <property type="entry name" value="Uracil-DNA glycosylase-like domain"/>
    <property type="match status" value="1"/>
</dbReference>
<feature type="domain" description="Uracil-DNA glycosylase-like" evidence="1">
    <location>
        <begin position="12"/>
        <end position="162"/>
    </location>
</feature>
<dbReference type="InterPro" id="IPR005122">
    <property type="entry name" value="Uracil-DNA_glycosylase-like"/>
</dbReference>
<evidence type="ECO:0000313" key="3">
    <source>
        <dbReference type="Proteomes" id="UP000064201"/>
    </source>
</evidence>
<dbReference type="SMART" id="SM00987">
    <property type="entry name" value="UreE_C"/>
    <property type="match status" value="1"/>
</dbReference>
<dbReference type="STRING" id="106634.TVD_00775"/>
<name>A0A0G3G375_9GAMM</name>
<evidence type="ECO:0000259" key="1">
    <source>
        <dbReference type="SMART" id="SM00986"/>
    </source>
</evidence>
<dbReference type="PATRIC" id="fig|106634.4.peg.158"/>
<evidence type="ECO:0000313" key="2">
    <source>
        <dbReference type="EMBL" id="AKJ93987.1"/>
    </source>
</evidence>
<gene>
    <name evidence="2" type="ORF">TVD_00775</name>
</gene>
<dbReference type="InterPro" id="IPR036895">
    <property type="entry name" value="Uracil-DNA_glycosylase-like_sf"/>
</dbReference>
<protein>
    <submittedName>
        <fullName evidence="2">DNA glycosylase</fullName>
    </submittedName>
</protein>
<dbReference type="EMBL" id="CP011367">
    <property type="protein sequence ID" value="AKJ93987.1"/>
    <property type="molecule type" value="Genomic_DNA"/>
</dbReference>
<dbReference type="OrthoDB" id="9799921at2"/>